<protein>
    <recommendedName>
        <fullName evidence="3">Cation efflux protein cytoplasmic domain-containing protein</fullName>
    </recommendedName>
</protein>
<comment type="caution">
    <text evidence="2">The sequence shown here is derived from an EMBL/GenBank/DDBJ whole genome shotgun (WGS) entry which is preliminary data.</text>
</comment>
<name>A0A645HIC2_9ZZZZ</name>
<evidence type="ECO:0000256" key="1">
    <source>
        <dbReference type="SAM" id="MobiDB-lite"/>
    </source>
</evidence>
<gene>
    <name evidence="2" type="ORF">SDC9_185676</name>
</gene>
<dbReference type="EMBL" id="VSSQ01093221">
    <property type="protein sequence ID" value="MPN38152.1"/>
    <property type="molecule type" value="Genomic_DNA"/>
</dbReference>
<sequence length="56" mass="6248">MPDDWTVGHARALAEQVKGAIAAQLRRSDVYVHVQSHSSHDVPEEPLPDKPVPPRR</sequence>
<evidence type="ECO:0000313" key="2">
    <source>
        <dbReference type="EMBL" id="MPN38152.1"/>
    </source>
</evidence>
<evidence type="ECO:0008006" key="3">
    <source>
        <dbReference type="Google" id="ProtNLM"/>
    </source>
</evidence>
<reference evidence="2" key="1">
    <citation type="submission" date="2019-08" db="EMBL/GenBank/DDBJ databases">
        <authorList>
            <person name="Kucharzyk K."/>
            <person name="Murdoch R.W."/>
            <person name="Higgins S."/>
            <person name="Loffler F."/>
        </authorList>
    </citation>
    <scope>NUCLEOTIDE SEQUENCE</scope>
</reference>
<accession>A0A645HIC2</accession>
<dbReference type="AlphaFoldDB" id="A0A645HIC2"/>
<feature type="region of interest" description="Disordered" evidence="1">
    <location>
        <begin position="32"/>
        <end position="56"/>
    </location>
</feature>
<proteinExistence type="predicted"/>
<organism evidence="2">
    <name type="scientific">bioreactor metagenome</name>
    <dbReference type="NCBI Taxonomy" id="1076179"/>
    <lineage>
        <taxon>unclassified sequences</taxon>
        <taxon>metagenomes</taxon>
        <taxon>ecological metagenomes</taxon>
    </lineage>
</organism>